<protein>
    <submittedName>
        <fullName evidence="2">Uncharacterized protein</fullName>
    </submittedName>
</protein>
<name>A0A6H9V1A9_9ACTN</name>
<dbReference type="Proteomes" id="UP000442707">
    <property type="component" value="Unassembled WGS sequence"/>
</dbReference>
<gene>
    <name evidence="2" type="ORF">F7R91_14410</name>
</gene>
<dbReference type="AlphaFoldDB" id="A0A6H9V1A9"/>
<organism evidence="2 3">
    <name type="scientific">Streptomyces luteolifulvus</name>
    <dbReference type="NCBI Taxonomy" id="2615112"/>
    <lineage>
        <taxon>Bacteria</taxon>
        <taxon>Bacillati</taxon>
        <taxon>Actinomycetota</taxon>
        <taxon>Actinomycetes</taxon>
        <taxon>Kitasatosporales</taxon>
        <taxon>Streptomycetaceae</taxon>
        <taxon>Streptomyces</taxon>
    </lineage>
</organism>
<evidence type="ECO:0000256" key="1">
    <source>
        <dbReference type="SAM" id="MobiDB-lite"/>
    </source>
</evidence>
<keyword evidence="3" id="KW-1185">Reference proteome</keyword>
<evidence type="ECO:0000313" key="2">
    <source>
        <dbReference type="EMBL" id="KAB1146769.1"/>
    </source>
</evidence>
<dbReference type="EMBL" id="VZRB01000008">
    <property type="protein sequence ID" value="KAB1146769.1"/>
    <property type="molecule type" value="Genomic_DNA"/>
</dbReference>
<reference evidence="2 3" key="1">
    <citation type="submission" date="2019-09" db="EMBL/GenBank/DDBJ databases">
        <title>Screening of Novel Bioactive Compounds from Soil-Associated.</title>
        <authorList>
            <person name="Zhao S."/>
        </authorList>
    </citation>
    <scope>NUCLEOTIDE SEQUENCE [LARGE SCALE GENOMIC DNA]</scope>
    <source>
        <strain evidence="2 3">HIT-DPA4</strain>
    </source>
</reference>
<comment type="caution">
    <text evidence="2">The sequence shown here is derived from an EMBL/GenBank/DDBJ whole genome shotgun (WGS) entry which is preliminary data.</text>
</comment>
<feature type="compositionally biased region" description="Basic and acidic residues" evidence="1">
    <location>
        <begin position="1"/>
        <end position="11"/>
    </location>
</feature>
<dbReference type="RefSeq" id="WP_150948419.1">
    <property type="nucleotide sequence ID" value="NZ_VZRB01000008.1"/>
</dbReference>
<feature type="compositionally biased region" description="Acidic residues" evidence="1">
    <location>
        <begin position="236"/>
        <end position="249"/>
    </location>
</feature>
<feature type="region of interest" description="Disordered" evidence="1">
    <location>
        <begin position="217"/>
        <end position="266"/>
    </location>
</feature>
<accession>A0A6H9V1A9</accession>
<evidence type="ECO:0000313" key="3">
    <source>
        <dbReference type="Proteomes" id="UP000442707"/>
    </source>
</evidence>
<proteinExistence type="predicted"/>
<feature type="region of interest" description="Disordered" evidence="1">
    <location>
        <begin position="1"/>
        <end position="28"/>
    </location>
</feature>
<sequence length="266" mass="28457">MSNEIATRDEQQAVATTNPEQTLPAPAPTAGTTALMAWAQEASLAYDMATKLAATSFVPQSLRGKPGDIAAAILAGSELGMKPMATLKSIDIIQGTPALRAHAMRAVVQREGHKIELVESRDDYCKMRGLRKGEETWQEVEWDIPRARLLGLLNKDQWKKQPKSMLVARATGELCRLIASDALHGMPYAAEELEGTVHAEIVPAKAPLSVAALTAPVQQPAPAPADEPAYTVARDDQDDDSDGLWDQDAVDGSTDWPEATQPGGAA</sequence>